<dbReference type="GO" id="GO:0060271">
    <property type="term" value="P:cilium assembly"/>
    <property type="evidence" value="ECO:0007669"/>
    <property type="project" value="TreeGrafter"/>
</dbReference>
<sequence length="78" mass="9078">MATEFDLLKDQNDKLNDILRQHQIEHIFKDPTMQNSMSKEDRGDVLVNSVDDQSSLPPLIAEYEKHLEELSSQLTCYQ</sequence>
<proteinExistence type="predicted"/>
<dbReference type="GO" id="GO:0045162">
    <property type="term" value="P:clustering of voltage-gated sodium channels"/>
    <property type="evidence" value="ECO:0007669"/>
    <property type="project" value="InterPro"/>
</dbReference>
<dbReference type="OrthoDB" id="551053at2759"/>
<dbReference type="InterPro" id="IPR038911">
    <property type="entry name" value="SCLT1"/>
</dbReference>
<dbReference type="AlphaFoldDB" id="A0A1A6HHQ4"/>
<dbReference type="Proteomes" id="UP000092124">
    <property type="component" value="Unassembled WGS sequence"/>
</dbReference>
<dbReference type="GO" id="GO:0005814">
    <property type="term" value="C:centriole"/>
    <property type="evidence" value="ECO:0007669"/>
    <property type="project" value="TreeGrafter"/>
</dbReference>
<comment type="caution">
    <text evidence="1">The sequence shown here is derived from an EMBL/GenBank/DDBJ whole genome shotgun (WGS) entry which is preliminary data.</text>
</comment>
<dbReference type="STRING" id="56216.A0A1A6HHQ4"/>
<keyword evidence="2" id="KW-1185">Reference proteome</keyword>
<name>A0A1A6HHQ4_NEOLE</name>
<reference evidence="1 2" key="1">
    <citation type="submission" date="2016-06" db="EMBL/GenBank/DDBJ databases">
        <title>The Draft Genome Sequence and Annotation of the Desert Woodrat Neotoma lepida.</title>
        <authorList>
            <person name="Campbell M."/>
            <person name="Oakeson K.F."/>
            <person name="Yandell M."/>
            <person name="Halpert J.R."/>
            <person name="Dearing D."/>
        </authorList>
    </citation>
    <scope>NUCLEOTIDE SEQUENCE [LARGE SCALE GENOMIC DNA]</scope>
    <source>
        <strain evidence="1">417</strain>
        <tissue evidence="1">Liver</tissue>
    </source>
</reference>
<accession>A0A1A6HHQ4</accession>
<protein>
    <submittedName>
        <fullName evidence="1">Uncharacterized protein</fullName>
    </submittedName>
</protein>
<dbReference type="PANTHER" id="PTHR35970">
    <property type="entry name" value="SODIUM CHANNEL AND CLATHRIN LINKER 1"/>
    <property type="match status" value="1"/>
</dbReference>
<evidence type="ECO:0000313" key="1">
    <source>
        <dbReference type="EMBL" id="OBS77796.1"/>
    </source>
</evidence>
<organism evidence="1 2">
    <name type="scientific">Neotoma lepida</name>
    <name type="common">Desert woodrat</name>
    <dbReference type="NCBI Taxonomy" id="56216"/>
    <lineage>
        <taxon>Eukaryota</taxon>
        <taxon>Metazoa</taxon>
        <taxon>Chordata</taxon>
        <taxon>Craniata</taxon>
        <taxon>Vertebrata</taxon>
        <taxon>Euteleostomi</taxon>
        <taxon>Mammalia</taxon>
        <taxon>Eutheria</taxon>
        <taxon>Euarchontoglires</taxon>
        <taxon>Glires</taxon>
        <taxon>Rodentia</taxon>
        <taxon>Myomorpha</taxon>
        <taxon>Muroidea</taxon>
        <taxon>Cricetidae</taxon>
        <taxon>Neotominae</taxon>
        <taxon>Neotoma</taxon>
    </lineage>
</organism>
<feature type="non-terminal residue" evidence="1">
    <location>
        <position position="78"/>
    </location>
</feature>
<dbReference type="PANTHER" id="PTHR35970:SF1">
    <property type="entry name" value="SODIUM CHANNEL AND CLATHRIN LINKER 1"/>
    <property type="match status" value="1"/>
</dbReference>
<evidence type="ECO:0000313" key="2">
    <source>
        <dbReference type="Proteomes" id="UP000092124"/>
    </source>
</evidence>
<gene>
    <name evidence="1" type="ORF">A6R68_19815</name>
</gene>
<dbReference type="EMBL" id="LZPO01027903">
    <property type="protein sequence ID" value="OBS77796.1"/>
    <property type="molecule type" value="Genomic_DNA"/>
</dbReference>